<proteinExistence type="predicted"/>
<evidence type="ECO:0000313" key="1">
    <source>
        <dbReference type="EnsemblPlants" id="LPERR06G11660.1"/>
    </source>
</evidence>
<protein>
    <submittedName>
        <fullName evidence="1">Uncharacterized protein</fullName>
    </submittedName>
</protein>
<reference evidence="2" key="2">
    <citation type="submission" date="2013-12" db="EMBL/GenBank/DDBJ databases">
        <authorList>
            <person name="Yu Y."/>
            <person name="Lee S."/>
            <person name="de Baynast K."/>
            <person name="Wissotski M."/>
            <person name="Liu L."/>
            <person name="Talag J."/>
            <person name="Goicoechea J."/>
            <person name="Angelova A."/>
            <person name="Jetty R."/>
            <person name="Kudrna D."/>
            <person name="Golser W."/>
            <person name="Rivera L."/>
            <person name="Zhang J."/>
            <person name="Wing R."/>
        </authorList>
    </citation>
    <scope>NUCLEOTIDE SEQUENCE</scope>
</reference>
<evidence type="ECO:0000313" key="2">
    <source>
        <dbReference type="Proteomes" id="UP000032180"/>
    </source>
</evidence>
<reference evidence="1 2" key="1">
    <citation type="submission" date="2012-08" db="EMBL/GenBank/DDBJ databases">
        <title>Oryza genome evolution.</title>
        <authorList>
            <person name="Wing R.A."/>
        </authorList>
    </citation>
    <scope>NUCLEOTIDE SEQUENCE</scope>
</reference>
<keyword evidence="2" id="KW-1185">Reference proteome</keyword>
<reference evidence="1" key="3">
    <citation type="submission" date="2015-04" db="UniProtKB">
        <authorList>
            <consortium name="EnsemblPlants"/>
        </authorList>
    </citation>
    <scope>IDENTIFICATION</scope>
</reference>
<dbReference type="EnsemblPlants" id="LPERR06G11660.1">
    <property type="protein sequence ID" value="LPERR06G11660.1"/>
    <property type="gene ID" value="LPERR06G11660"/>
</dbReference>
<dbReference type="HOGENOM" id="CLU_1706828_0_0_1"/>
<accession>A0A0D9WPZ4</accession>
<dbReference type="Gramene" id="LPERR06G11660.1">
    <property type="protein sequence ID" value="LPERR06G11660.1"/>
    <property type="gene ID" value="LPERR06G11660"/>
</dbReference>
<dbReference type="AlphaFoldDB" id="A0A0D9WPZ4"/>
<dbReference type="Proteomes" id="UP000032180">
    <property type="component" value="Chromosome 6"/>
</dbReference>
<name>A0A0D9WPZ4_9ORYZ</name>
<sequence>MSSRAPLAKILRINENCITDLFLLNLLCFGRKRTQQSGCFTDFSEGYFSLKFKSFHFDSDSKIEERVVSPVNSGDCICRIHNLFGIRLMRKLAAGLDWFGECENQVQAFSYLKFWLAFNTPLILNFSVVVFTPRQTILRPQCSQREKPEAQTNS</sequence>
<organism evidence="1 2">
    <name type="scientific">Leersia perrieri</name>
    <dbReference type="NCBI Taxonomy" id="77586"/>
    <lineage>
        <taxon>Eukaryota</taxon>
        <taxon>Viridiplantae</taxon>
        <taxon>Streptophyta</taxon>
        <taxon>Embryophyta</taxon>
        <taxon>Tracheophyta</taxon>
        <taxon>Spermatophyta</taxon>
        <taxon>Magnoliopsida</taxon>
        <taxon>Liliopsida</taxon>
        <taxon>Poales</taxon>
        <taxon>Poaceae</taxon>
        <taxon>BOP clade</taxon>
        <taxon>Oryzoideae</taxon>
        <taxon>Oryzeae</taxon>
        <taxon>Oryzinae</taxon>
        <taxon>Leersia</taxon>
    </lineage>
</organism>